<evidence type="ECO:0000313" key="9">
    <source>
        <dbReference type="Proteomes" id="UP000249390"/>
    </source>
</evidence>
<keyword evidence="3" id="KW-0378">Hydrolase</keyword>
<evidence type="ECO:0000259" key="7">
    <source>
        <dbReference type="Pfam" id="PF07687"/>
    </source>
</evidence>
<keyword evidence="4 5" id="KW-0464">Manganese</keyword>
<dbReference type="InterPro" id="IPR002933">
    <property type="entry name" value="Peptidase_M20"/>
</dbReference>
<accession>A0A328E170</accession>
<dbReference type="Pfam" id="PF01546">
    <property type="entry name" value="Peptidase_M20"/>
    <property type="match status" value="1"/>
</dbReference>
<dbReference type="InterPro" id="IPR044757">
    <property type="entry name" value="ILR1-like_Hyd"/>
</dbReference>
<protein>
    <recommendedName>
        <fullName evidence="7">Peptidase M20 dimerisation domain-containing protein</fullName>
    </recommendedName>
</protein>
<feature type="binding site" evidence="5">
    <location>
        <position position="177"/>
    </location>
    <ligand>
        <name>Mn(2+)</name>
        <dbReference type="ChEBI" id="CHEBI:29035"/>
        <label>2</label>
    </ligand>
</feature>
<dbReference type="Gene3D" id="3.30.70.360">
    <property type="match status" value="1"/>
</dbReference>
<feature type="chain" id="PRO_5016426681" description="Peptidase M20 dimerisation domain-containing protein" evidence="6">
    <location>
        <begin position="22"/>
        <end position="434"/>
    </location>
</feature>
<dbReference type="InterPro" id="IPR017439">
    <property type="entry name" value="Amidohydrolase"/>
</dbReference>
<dbReference type="SUPFAM" id="SSF55031">
    <property type="entry name" value="Bacterial exopeptidase dimerisation domain"/>
    <property type="match status" value="1"/>
</dbReference>
<keyword evidence="9" id="KW-1185">Reference proteome</keyword>
<name>A0A328E170_9ASTE</name>
<dbReference type="Proteomes" id="UP000249390">
    <property type="component" value="Unassembled WGS sequence"/>
</dbReference>
<dbReference type="PANTHER" id="PTHR11014:SF63">
    <property type="entry name" value="METALLOPEPTIDASE, PUTATIVE (AFU_ORTHOLOGUE AFUA_6G09600)-RELATED"/>
    <property type="match status" value="1"/>
</dbReference>
<feature type="binding site" evidence="5">
    <location>
        <position position="143"/>
    </location>
    <ligand>
        <name>Mn(2+)</name>
        <dbReference type="ChEBI" id="CHEBI:29035"/>
        <label>2</label>
    </ligand>
</feature>
<dbReference type="NCBIfam" id="TIGR01891">
    <property type="entry name" value="amidohydrolases"/>
    <property type="match status" value="1"/>
</dbReference>
<evidence type="ECO:0000256" key="2">
    <source>
        <dbReference type="ARBA" id="ARBA00022729"/>
    </source>
</evidence>
<comment type="caution">
    <text evidence="8">The sequence shown here is derived from an EMBL/GenBank/DDBJ whole genome shotgun (WGS) entry which is preliminary data.</text>
</comment>
<comment type="cofactor">
    <cofactor evidence="5">
        <name>Mn(2+)</name>
        <dbReference type="ChEBI" id="CHEBI:29035"/>
    </cofactor>
    <text evidence="5">The Mn(2+) ion enhances activity.</text>
</comment>
<keyword evidence="5" id="KW-0479">Metal-binding</keyword>
<dbReference type="FunFam" id="3.30.70.360:FF:000001">
    <property type="entry name" value="N-acetyldiaminopimelate deacetylase"/>
    <property type="match status" value="1"/>
</dbReference>
<evidence type="ECO:0000256" key="5">
    <source>
        <dbReference type="PIRSR" id="PIRSR005962-1"/>
    </source>
</evidence>
<dbReference type="PIRSF" id="PIRSF005962">
    <property type="entry name" value="Pept_M20D_amidohydro"/>
    <property type="match status" value="1"/>
</dbReference>
<sequence length="434" mass="47139">MSTKQWFKRILFAVILAASTSERRYSLALSGPEASSELSRDLLDSARAPQFFDWLKRIRRSIHEYPELGFEEHRTSQLIRNELDALGIEYSWPVATTGVVAAIGSGGPPTVGLRADMDALPLQELVEWEHKSKIDGKMHACGHDAHVTMLLGAAKLLQSRKEYLKGTVKLVFQPAEEGMGGALHMIKEGVIDDIESLFGLHVWPGLPVGTIASKAGPLLAGSNRFSAVIQGRGGHAAAPHKTRDPVIALSMAILSLQQLVSRESDPLDARVVSIGFVEAGHAENVIPDQVKFGGTFRYLTSDGSSHLQQRIKEIIETQAAVNQCNATVTFMSGEQTPYPPTVNNQEMYDHAKTVGEVLLGEGNVGHANITMAAEDFGFYAQRTKAAFFLIGSRNETVMKSVEGLHSPHFTLDEDVLPIGAALHASVAISYLDGH</sequence>
<dbReference type="Pfam" id="PF07687">
    <property type="entry name" value="M20_dimer"/>
    <property type="match status" value="1"/>
</dbReference>
<evidence type="ECO:0000256" key="3">
    <source>
        <dbReference type="ARBA" id="ARBA00022801"/>
    </source>
</evidence>
<evidence type="ECO:0000256" key="1">
    <source>
        <dbReference type="ARBA" id="ARBA00006153"/>
    </source>
</evidence>
<evidence type="ECO:0000256" key="4">
    <source>
        <dbReference type="ARBA" id="ARBA00023211"/>
    </source>
</evidence>
<dbReference type="Gene3D" id="3.40.630.10">
    <property type="entry name" value="Zn peptidases"/>
    <property type="match status" value="1"/>
</dbReference>
<dbReference type="AlphaFoldDB" id="A0A328E170"/>
<feature type="binding site" evidence="5">
    <location>
        <position position="201"/>
    </location>
    <ligand>
        <name>Mn(2+)</name>
        <dbReference type="ChEBI" id="CHEBI:29035"/>
        <label>2</label>
    </ligand>
</feature>
<keyword evidence="2 6" id="KW-0732">Signal</keyword>
<dbReference type="InterPro" id="IPR011650">
    <property type="entry name" value="Peptidase_M20_dimer"/>
</dbReference>
<dbReference type="EMBL" id="NQVE01000046">
    <property type="protein sequence ID" value="RAL51722.1"/>
    <property type="molecule type" value="Genomic_DNA"/>
</dbReference>
<organism evidence="8 9">
    <name type="scientific">Cuscuta australis</name>
    <dbReference type="NCBI Taxonomy" id="267555"/>
    <lineage>
        <taxon>Eukaryota</taxon>
        <taxon>Viridiplantae</taxon>
        <taxon>Streptophyta</taxon>
        <taxon>Embryophyta</taxon>
        <taxon>Tracheophyta</taxon>
        <taxon>Spermatophyta</taxon>
        <taxon>Magnoliopsida</taxon>
        <taxon>eudicotyledons</taxon>
        <taxon>Gunneridae</taxon>
        <taxon>Pentapetalae</taxon>
        <taxon>asterids</taxon>
        <taxon>lamiids</taxon>
        <taxon>Solanales</taxon>
        <taxon>Convolvulaceae</taxon>
        <taxon>Cuscuteae</taxon>
        <taxon>Cuscuta</taxon>
        <taxon>Cuscuta subgen. Grammica</taxon>
        <taxon>Cuscuta sect. Cleistogrammica</taxon>
    </lineage>
</organism>
<gene>
    <name evidence="8" type="ORF">DM860_010440</name>
</gene>
<dbReference type="SUPFAM" id="SSF53187">
    <property type="entry name" value="Zn-dependent exopeptidases"/>
    <property type="match status" value="1"/>
</dbReference>
<feature type="binding site" evidence="5">
    <location>
        <position position="141"/>
    </location>
    <ligand>
        <name>Mn(2+)</name>
        <dbReference type="ChEBI" id="CHEBI:29035"/>
        <label>2</label>
    </ligand>
</feature>
<feature type="domain" description="Peptidase M20 dimerisation" evidence="7">
    <location>
        <begin position="221"/>
        <end position="320"/>
    </location>
</feature>
<dbReference type="GO" id="GO:0005783">
    <property type="term" value="C:endoplasmic reticulum"/>
    <property type="evidence" value="ECO:0007669"/>
    <property type="project" value="TreeGrafter"/>
</dbReference>
<dbReference type="GO" id="GO:0009850">
    <property type="term" value="P:auxin metabolic process"/>
    <property type="evidence" value="ECO:0007669"/>
    <property type="project" value="InterPro"/>
</dbReference>
<evidence type="ECO:0000256" key="6">
    <source>
        <dbReference type="SAM" id="SignalP"/>
    </source>
</evidence>
<dbReference type="CDD" id="cd08017">
    <property type="entry name" value="M20_IAA_Hyd"/>
    <property type="match status" value="1"/>
</dbReference>
<proteinExistence type="inferred from homology"/>
<dbReference type="GO" id="GO:0046872">
    <property type="term" value="F:metal ion binding"/>
    <property type="evidence" value="ECO:0007669"/>
    <property type="project" value="UniProtKB-KW"/>
</dbReference>
<dbReference type="InterPro" id="IPR036264">
    <property type="entry name" value="Bact_exopeptidase_dim_dom"/>
</dbReference>
<reference evidence="8 9" key="1">
    <citation type="submission" date="2018-06" db="EMBL/GenBank/DDBJ databases">
        <title>The Genome of Cuscuta australis (Dodder) Provides Insight into the Evolution of Plant Parasitism.</title>
        <authorList>
            <person name="Liu H."/>
        </authorList>
    </citation>
    <scope>NUCLEOTIDE SEQUENCE [LARGE SCALE GENOMIC DNA]</scope>
    <source>
        <strain evidence="9">cv. Yunnan</strain>
        <tissue evidence="8">Vines</tissue>
    </source>
</reference>
<dbReference type="PANTHER" id="PTHR11014">
    <property type="entry name" value="PEPTIDASE M20 FAMILY MEMBER"/>
    <property type="match status" value="1"/>
</dbReference>
<feature type="signal peptide" evidence="6">
    <location>
        <begin position="1"/>
        <end position="21"/>
    </location>
</feature>
<evidence type="ECO:0000313" key="8">
    <source>
        <dbReference type="EMBL" id="RAL51722.1"/>
    </source>
</evidence>
<feature type="binding site" evidence="5">
    <location>
        <position position="405"/>
    </location>
    <ligand>
        <name>Mn(2+)</name>
        <dbReference type="ChEBI" id="CHEBI:29035"/>
        <label>2</label>
    </ligand>
</feature>
<comment type="similarity">
    <text evidence="1">Belongs to the peptidase M20 family.</text>
</comment>
<dbReference type="GO" id="GO:0010179">
    <property type="term" value="F:IAA-Ala conjugate hydrolase activity"/>
    <property type="evidence" value="ECO:0007669"/>
    <property type="project" value="TreeGrafter"/>
</dbReference>